<dbReference type="InterPro" id="IPR036465">
    <property type="entry name" value="vWFA_dom_sf"/>
</dbReference>
<keyword evidence="14" id="KW-0233">DNA recombination</keyword>
<reference evidence="21 22" key="1">
    <citation type="submission" date="2016-08" db="EMBL/GenBank/DDBJ databases">
        <title>Draft genome sequence of allopolyploid Zygosaccharomyces rouxii.</title>
        <authorList>
            <person name="Watanabe J."/>
            <person name="Uehara K."/>
            <person name="Mogi Y."/>
            <person name="Tsukioka Y."/>
        </authorList>
    </citation>
    <scope>NUCLEOTIDE SEQUENCE [LARGE SCALE GENOMIC DNA]</scope>
    <source>
        <strain evidence="21 22">NBRC 110957</strain>
    </source>
</reference>
<feature type="active site" description="Schiff-base intermediate with DNA; for 5'-deoxyribose-5-phosphate lyase activity" evidence="18">
    <location>
        <position position="29"/>
    </location>
</feature>
<dbReference type="EMBL" id="BDGX01000035">
    <property type="protein sequence ID" value="GAV53342.1"/>
    <property type="molecule type" value="Genomic_DNA"/>
</dbReference>
<dbReference type="OrthoDB" id="3249161at2759"/>
<dbReference type="GO" id="GO:0000723">
    <property type="term" value="P:telomere maintenance"/>
    <property type="evidence" value="ECO:0007669"/>
    <property type="project" value="InterPro"/>
</dbReference>
<dbReference type="GO" id="GO:0003684">
    <property type="term" value="F:damaged DNA binding"/>
    <property type="evidence" value="ECO:0007669"/>
    <property type="project" value="InterPro"/>
</dbReference>
<dbReference type="SMART" id="SM00559">
    <property type="entry name" value="Ku78"/>
    <property type="match status" value="1"/>
</dbReference>
<evidence type="ECO:0000256" key="10">
    <source>
        <dbReference type="ARBA" id="ARBA00022806"/>
    </source>
</evidence>
<feature type="compositionally biased region" description="Basic and acidic residues" evidence="19">
    <location>
        <begin position="13"/>
        <end position="26"/>
    </location>
</feature>
<evidence type="ECO:0000256" key="3">
    <source>
        <dbReference type="ARBA" id="ARBA00005240"/>
    </source>
</evidence>
<comment type="caution">
    <text evidence="21">The sequence shown here is derived from an EMBL/GenBank/DDBJ whole genome shotgun (WGS) entry which is preliminary data.</text>
</comment>
<gene>
    <name evidence="21" type="ORF">ZYGR_0AI06260</name>
</gene>
<comment type="subcellular location">
    <subcellularLocation>
        <location evidence="2">Chromosome</location>
        <location evidence="2">Telomere</location>
    </subcellularLocation>
    <subcellularLocation>
        <location evidence="1">Nucleus</location>
    </subcellularLocation>
</comment>
<organism evidence="21 22">
    <name type="scientific">Zygosaccharomyces rouxii</name>
    <dbReference type="NCBI Taxonomy" id="4956"/>
    <lineage>
        <taxon>Eukaryota</taxon>
        <taxon>Fungi</taxon>
        <taxon>Dikarya</taxon>
        <taxon>Ascomycota</taxon>
        <taxon>Saccharomycotina</taxon>
        <taxon>Saccharomycetes</taxon>
        <taxon>Saccharomycetales</taxon>
        <taxon>Saccharomycetaceae</taxon>
        <taxon>Zygosaccharomyces</taxon>
    </lineage>
</organism>
<evidence type="ECO:0000256" key="8">
    <source>
        <dbReference type="ARBA" id="ARBA00022763"/>
    </source>
</evidence>
<keyword evidence="12" id="KW-0779">Telomere</keyword>
<dbReference type="GO" id="GO:0042162">
    <property type="term" value="F:telomeric DNA binding"/>
    <property type="evidence" value="ECO:0007669"/>
    <property type="project" value="InterPro"/>
</dbReference>
<keyword evidence="11" id="KW-0067">ATP-binding</keyword>
<feature type="compositionally biased region" description="Basic residues" evidence="19">
    <location>
        <begin position="591"/>
        <end position="602"/>
    </location>
</feature>
<keyword evidence="9" id="KW-0378">Hydrolase</keyword>
<evidence type="ECO:0000256" key="12">
    <source>
        <dbReference type="ARBA" id="ARBA00022895"/>
    </source>
</evidence>
<dbReference type="GO" id="GO:0003678">
    <property type="term" value="F:DNA helicase activity"/>
    <property type="evidence" value="ECO:0007669"/>
    <property type="project" value="UniProtKB-EC"/>
</dbReference>
<protein>
    <recommendedName>
        <fullName evidence="5">ATP-dependent DNA helicase II subunit 1</fullName>
        <ecNumber evidence="4">3.6.4.12</ecNumber>
    </recommendedName>
    <alternativeName>
        <fullName evidence="17">ATP-dependent DNA helicase II subunit Ku70</fullName>
    </alternativeName>
</protein>
<dbReference type="InterPro" id="IPR006164">
    <property type="entry name" value="DNA_bd_Ku70/Ku80"/>
</dbReference>
<evidence type="ECO:0000256" key="16">
    <source>
        <dbReference type="ARBA" id="ARBA00023242"/>
    </source>
</evidence>
<keyword evidence="8" id="KW-0227">DNA damage</keyword>
<dbReference type="Gene3D" id="1.10.1600.10">
    <property type="match status" value="1"/>
</dbReference>
<dbReference type="GO" id="GO:0006310">
    <property type="term" value="P:DNA recombination"/>
    <property type="evidence" value="ECO:0007669"/>
    <property type="project" value="UniProtKB-KW"/>
</dbReference>
<evidence type="ECO:0000256" key="6">
    <source>
        <dbReference type="ARBA" id="ARBA00022454"/>
    </source>
</evidence>
<evidence type="ECO:0000256" key="11">
    <source>
        <dbReference type="ARBA" id="ARBA00022840"/>
    </source>
</evidence>
<evidence type="ECO:0000313" key="22">
    <source>
        <dbReference type="Proteomes" id="UP000187013"/>
    </source>
</evidence>
<keyword evidence="6" id="KW-0158">Chromosome</keyword>
<dbReference type="Gene3D" id="3.40.50.410">
    <property type="entry name" value="von Willebrand factor, type A domain"/>
    <property type="match status" value="1"/>
</dbReference>
<evidence type="ECO:0000256" key="19">
    <source>
        <dbReference type="SAM" id="MobiDB-lite"/>
    </source>
</evidence>
<dbReference type="PANTHER" id="PTHR12604">
    <property type="entry name" value="KU AUTOANTIGEN DNA HELICASE"/>
    <property type="match status" value="1"/>
</dbReference>
<dbReference type="Proteomes" id="UP000187013">
    <property type="component" value="Unassembled WGS sequence"/>
</dbReference>
<dbReference type="InterPro" id="IPR002035">
    <property type="entry name" value="VWF_A"/>
</dbReference>
<dbReference type="Gene3D" id="2.40.290.10">
    <property type="match status" value="1"/>
</dbReference>
<evidence type="ECO:0000256" key="14">
    <source>
        <dbReference type="ARBA" id="ARBA00023172"/>
    </source>
</evidence>
<evidence type="ECO:0000256" key="13">
    <source>
        <dbReference type="ARBA" id="ARBA00023125"/>
    </source>
</evidence>
<dbReference type="InterPro" id="IPR027388">
    <property type="entry name" value="Ku70_bridge/pillars_dom_sf"/>
</dbReference>
<dbReference type="PROSITE" id="PS50234">
    <property type="entry name" value="VWFA"/>
    <property type="match status" value="1"/>
</dbReference>
<dbReference type="GO" id="GO:0005524">
    <property type="term" value="F:ATP binding"/>
    <property type="evidence" value="ECO:0007669"/>
    <property type="project" value="UniProtKB-KW"/>
</dbReference>
<dbReference type="PIRSF" id="PIRSF003033">
    <property type="entry name" value="Ku70"/>
    <property type="match status" value="1"/>
</dbReference>
<dbReference type="Pfam" id="PF02735">
    <property type="entry name" value="Ku"/>
    <property type="match status" value="1"/>
</dbReference>
<dbReference type="InterPro" id="IPR005160">
    <property type="entry name" value="Ku_C"/>
</dbReference>
<keyword evidence="7" id="KW-0547">Nucleotide-binding</keyword>
<evidence type="ECO:0000256" key="4">
    <source>
        <dbReference type="ARBA" id="ARBA00012551"/>
    </source>
</evidence>
<dbReference type="InterPro" id="IPR005161">
    <property type="entry name" value="Ku_N"/>
</dbReference>
<proteinExistence type="inferred from homology"/>
<comment type="similarity">
    <text evidence="3">Belongs to the ku70 family.</text>
</comment>
<dbReference type="EC" id="3.6.4.12" evidence="4"/>
<keyword evidence="15" id="KW-0234">DNA repair</keyword>
<dbReference type="GO" id="GO:0003690">
    <property type="term" value="F:double-stranded DNA binding"/>
    <property type="evidence" value="ECO:0007669"/>
    <property type="project" value="TreeGrafter"/>
</dbReference>
<keyword evidence="16" id="KW-0539">Nucleus</keyword>
<evidence type="ECO:0000256" key="5">
    <source>
        <dbReference type="ARBA" id="ARBA00021796"/>
    </source>
</evidence>
<feature type="region of interest" description="Disordered" evidence="19">
    <location>
        <begin position="580"/>
        <end position="602"/>
    </location>
</feature>
<name>A0A1Q3ACD4_ZYGRO</name>
<dbReference type="SUPFAM" id="SSF100939">
    <property type="entry name" value="SPOC domain-like"/>
    <property type="match status" value="1"/>
</dbReference>
<dbReference type="Gene3D" id="4.10.970.10">
    <property type="entry name" value="Ku70, bridge and pillars"/>
    <property type="match status" value="1"/>
</dbReference>
<evidence type="ECO:0000256" key="15">
    <source>
        <dbReference type="ARBA" id="ARBA00023204"/>
    </source>
</evidence>
<dbReference type="GO" id="GO:0043564">
    <property type="term" value="C:Ku70:Ku80 complex"/>
    <property type="evidence" value="ECO:0007669"/>
    <property type="project" value="InterPro"/>
</dbReference>
<dbReference type="GO" id="GO:0016787">
    <property type="term" value="F:hydrolase activity"/>
    <property type="evidence" value="ECO:0007669"/>
    <property type="project" value="UniProtKB-KW"/>
</dbReference>
<evidence type="ECO:0000259" key="20">
    <source>
        <dbReference type="PROSITE" id="PS50234"/>
    </source>
</evidence>
<evidence type="ECO:0000256" key="7">
    <source>
        <dbReference type="ARBA" id="ARBA00022741"/>
    </source>
</evidence>
<dbReference type="Pfam" id="PF03730">
    <property type="entry name" value="Ku_C"/>
    <property type="match status" value="1"/>
</dbReference>
<evidence type="ECO:0000313" key="21">
    <source>
        <dbReference type="EMBL" id="GAV53342.1"/>
    </source>
</evidence>
<dbReference type="GO" id="GO:0000781">
    <property type="term" value="C:chromosome, telomeric region"/>
    <property type="evidence" value="ECO:0007669"/>
    <property type="project" value="UniProtKB-SubCell"/>
</dbReference>
<dbReference type="InterPro" id="IPR016194">
    <property type="entry name" value="SPOC-like_C_dom_sf"/>
</dbReference>
<feature type="domain" description="VWFA" evidence="20">
    <location>
        <begin position="35"/>
        <end position="255"/>
    </location>
</feature>
<dbReference type="InterPro" id="IPR047087">
    <property type="entry name" value="KU70_core_dom"/>
</dbReference>
<dbReference type="SUPFAM" id="SSF53300">
    <property type="entry name" value="vWA-like"/>
    <property type="match status" value="1"/>
</dbReference>
<keyword evidence="10" id="KW-0347">Helicase</keyword>
<feature type="region of interest" description="Disordered" evidence="19">
    <location>
        <begin position="1"/>
        <end position="26"/>
    </location>
</feature>
<dbReference type="GO" id="GO:0006303">
    <property type="term" value="P:double-strand break repair via nonhomologous end joining"/>
    <property type="evidence" value="ECO:0007669"/>
    <property type="project" value="InterPro"/>
</dbReference>
<keyword evidence="13" id="KW-0238">DNA-binding</keyword>
<evidence type="ECO:0000256" key="2">
    <source>
        <dbReference type="ARBA" id="ARBA00004574"/>
    </source>
</evidence>
<dbReference type="AlphaFoldDB" id="A0A1Q3ACD4"/>
<dbReference type="Pfam" id="PF03731">
    <property type="entry name" value="Ku_N"/>
    <property type="match status" value="1"/>
</dbReference>
<evidence type="ECO:0000256" key="9">
    <source>
        <dbReference type="ARBA" id="ARBA00022801"/>
    </source>
</evidence>
<evidence type="ECO:0000256" key="17">
    <source>
        <dbReference type="ARBA" id="ARBA00031811"/>
    </source>
</evidence>
<evidence type="ECO:0000256" key="1">
    <source>
        <dbReference type="ARBA" id="ARBA00004123"/>
    </source>
</evidence>
<evidence type="ECO:0000256" key="18">
    <source>
        <dbReference type="PIRSR" id="PIRSR003033-1"/>
    </source>
</evidence>
<dbReference type="PANTHER" id="PTHR12604:SF2">
    <property type="entry name" value="X-RAY REPAIR CROSS-COMPLEMENTING PROTEIN 6"/>
    <property type="match status" value="1"/>
</dbReference>
<dbReference type="CDD" id="cd00788">
    <property type="entry name" value="KU70"/>
    <property type="match status" value="1"/>
</dbReference>
<sequence>MSSLDPLNAELEQQDKQHEEQTQSKSFRKYDVHEGIVFCIELSAGMFQELSELNYKIQLVEILETLEQLMSQLVIVRPGTGIGCYFYNCNRDDAKDNIYEFFPLRDINAKSMKKLSDLLDDLTNGRTTLPKFLPFEESKRTPLDLLFGLIQDEFLKDVEGQKAFNNKKVFLFTDNDSPPEADDSESKSRLRHLVDDMDDHYINFTTFFIGKEEAPFDDSFYSDVLKLGATAEDPNTEFDGPNTTPISASYIKSRVLRKQEVRRIMFQCCLILEERLQFMVGIKGYTIIVQERPGQRYRLVYEKDEVRKEANSRRKFLDSNTGEVVEEGLTKVFPYGDLDITITDEELSEVRRSYTEEESFLKIIGFRDYSKCIHYFNNIDKALFVVPDEFRFEGSIRTLASLFKNLRAKRKAAVVWGKLKTNSHPAVFVLSPTRSEDPNEGFYLYRVPFAEELRRFPQSLIRHNPYDTPEYNQLRDTTKSIIDNFQFTKGYRPSEFKNPDLQKHFKILHDYLLQVEQEEEDDSPENSKQRLLSEDDSLLKLAQIRNKIMESAQSSDPKKYQLDEYFQLWNRLYESISKTTTLEDAPQPKLKQPKLKQPRRKP</sequence>
<accession>A0A1Q3ACD4</accession>
<dbReference type="InterPro" id="IPR006165">
    <property type="entry name" value="Ku70"/>
</dbReference>